<keyword evidence="5" id="KW-0460">Magnesium</keyword>
<keyword evidence="5" id="KW-0963">Cytoplasm</keyword>
<dbReference type="SUPFAM" id="SSF51621">
    <property type="entry name" value="Phosphoenolpyruvate/pyruvate domain"/>
    <property type="match status" value="1"/>
</dbReference>
<dbReference type="NCBIfam" id="NF001452">
    <property type="entry name" value="PRK00311.1"/>
    <property type="match status" value="1"/>
</dbReference>
<dbReference type="PANTHER" id="PTHR20881:SF0">
    <property type="entry name" value="3-METHYL-2-OXOBUTANOATE HYDROXYMETHYLTRANSFERASE"/>
    <property type="match status" value="1"/>
</dbReference>
<feature type="active site" description="Proton acceptor" evidence="5">
    <location>
        <position position="189"/>
    </location>
</feature>
<feature type="binding site" evidence="5">
    <location>
        <begin position="51"/>
        <end position="52"/>
    </location>
    <ligand>
        <name>3-methyl-2-oxobutanoate</name>
        <dbReference type="ChEBI" id="CHEBI:11851"/>
    </ligand>
</feature>
<comment type="function">
    <text evidence="5">Catalyzes the reversible reaction in which hydroxymethyl group from 5,10-methylenetetrahydrofolate is transferred onto alpha-ketoisovalerate to form ketopantoate.</text>
</comment>
<evidence type="ECO:0000256" key="5">
    <source>
        <dbReference type="HAMAP-Rule" id="MF_00156"/>
    </source>
</evidence>
<dbReference type="PANTHER" id="PTHR20881">
    <property type="entry name" value="3-METHYL-2-OXOBUTANOATE HYDROXYMETHYLTRANSFERASE"/>
    <property type="match status" value="1"/>
</dbReference>
<evidence type="ECO:0000313" key="7">
    <source>
        <dbReference type="EMBL" id="WQB98874.1"/>
    </source>
</evidence>
<evidence type="ECO:0000313" key="8">
    <source>
        <dbReference type="Proteomes" id="UP001322481"/>
    </source>
</evidence>
<dbReference type="EMBL" id="CP139858">
    <property type="protein sequence ID" value="WQB98874.1"/>
    <property type="molecule type" value="Genomic_DNA"/>
</dbReference>
<dbReference type="GO" id="GO:0003864">
    <property type="term" value="F:3-methyl-2-oxobutanoate hydroxymethyltransferase activity"/>
    <property type="evidence" value="ECO:0007669"/>
    <property type="project" value="UniProtKB-EC"/>
</dbReference>
<accession>A0ABZ0VRR1</accession>
<feature type="region of interest" description="Disordered" evidence="6">
    <location>
        <begin position="266"/>
        <end position="286"/>
    </location>
</feature>
<dbReference type="Gene3D" id="3.20.20.60">
    <property type="entry name" value="Phosphoenolpyruvate-binding domains"/>
    <property type="match status" value="1"/>
</dbReference>
<dbReference type="Pfam" id="PF02548">
    <property type="entry name" value="Pantoate_transf"/>
    <property type="match status" value="1"/>
</dbReference>
<dbReference type="InterPro" id="IPR040442">
    <property type="entry name" value="Pyrv_kinase-like_dom_sf"/>
</dbReference>
<feature type="binding site" evidence="5">
    <location>
        <position position="90"/>
    </location>
    <ligand>
        <name>3-methyl-2-oxobutanoate</name>
        <dbReference type="ChEBI" id="CHEBI:11851"/>
    </ligand>
</feature>
<comment type="pathway">
    <text evidence="5">Cofactor biosynthesis; (R)-pantothenate biosynthesis; (R)-pantoate from 3-methyl-2-oxobutanoate: step 1/2.</text>
</comment>
<dbReference type="CDD" id="cd06557">
    <property type="entry name" value="KPHMT-like"/>
    <property type="match status" value="1"/>
</dbReference>
<evidence type="ECO:0000256" key="4">
    <source>
        <dbReference type="ARBA" id="ARBA00022679"/>
    </source>
</evidence>
<comment type="catalytic activity">
    <reaction evidence="5">
        <text>(6R)-5,10-methylene-5,6,7,8-tetrahydrofolate + 3-methyl-2-oxobutanoate + H2O = 2-dehydropantoate + (6S)-5,6,7,8-tetrahydrofolate</text>
        <dbReference type="Rhea" id="RHEA:11824"/>
        <dbReference type="ChEBI" id="CHEBI:11561"/>
        <dbReference type="ChEBI" id="CHEBI:11851"/>
        <dbReference type="ChEBI" id="CHEBI:15377"/>
        <dbReference type="ChEBI" id="CHEBI:15636"/>
        <dbReference type="ChEBI" id="CHEBI:57453"/>
        <dbReference type="EC" id="2.1.2.11"/>
    </reaction>
</comment>
<dbReference type="InterPro" id="IPR003700">
    <property type="entry name" value="Pantoate_hydroxy_MeTrfase"/>
</dbReference>
<reference evidence="7 8" key="1">
    <citation type="submission" date="2023-11" db="EMBL/GenBank/DDBJ databases">
        <authorList>
            <person name="Panchal A.K."/>
            <person name="Meaney J.S."/>
            <person name="Karas B.J."/>
            <person name="diCenzo G.C."/>
        </authorList>
    </citation>
    <scope>NUCLEOTIDE SEQUENCE [LARGE SCALE GENOMIC DNA]</scope>
    <source>
        <strain evidence="7 8">NZP2235</strain>
    </source>
</reference>
<dbReference type="PIRSF" id="PIRSF000388">
    <property type="entry name" value="Pantoate_hydroxy_MeTrfase"/>
    <property type="match status" value="1"/>
</dbReference>
<comment type="subunit">
    <text evidence="2 5">Homodecamer; pentamer of dimers.</text>
</comment>
<dbReference type="RefSeq" id="WP_322419036.1">
    <property type="nucleotide sequence ID" value="NZ_CP139858.1"/>
</dbReference>
<feature type="binding site" evidence="5">
    <location>
        <position position="90"/>
    </location>
    <ligand>
        <name>Mg(2+)</name>
        <dbReference type="ChEBI" id="CHEBI:18420"/>
    </ligand>
</feature>
<keyword evidence="5" id="KW-0479">Metal-binding</keyword>
<comment type="cofactor">
    <cofactor evidence="5">
        <name>Mg(2+)</name>
        <dbReference type="ChEBI" id="CHEBI:18420"/>
    </cofactor>
    <text evidence="5">Binds 1 Mg(2+) ion per subunit.</text>
</comment>
<comment type="subcellular location">
    <subcellularLocation>
        <location evidence="5">Cytoplasm</location>
    </subcellularLocation>
</comment>
<feature type="binding site" evidence="5">
    <location>
        <position position="122"/>
    </location>
    <ligand>
        <name>Mg(2+)</name>
        <dbReference type="ChEBI" id="CHEBI:18420"/>
    </ligand>
</feature>
<name>A0ABZ0VRR1_9HYPH</name>
<keyword evidence="3 5" id="KW-0566">Pantothenate biosynthesis</keyword>
<gene>
    <name evidence="5 7" type="primary">panB</name>
    <name evidence="7" type="ORF">U0R22_003040</name>
</gene>
<dbReference type="HAMAP" id="MF_00156">
    <property type="entry name" value="PanB"/>
    <property type="match status" value="1"/>
</dbReference>
<organism evidence="7 8">
    <name type="scientific">Mesorhizobium huakuii</name>
    <dbReference type="NCBI Taxonomy" id="28104"/>
    <lineage>
        <taxon>Bacteria</taxon>
        <taxon>Pseudomonadati</taxon>
        <taxon>Pseudomonadota</taxon>
        <taxon>Alphaproteobacteria</taxon>
        <taxon>Hyphomicrobiales</taxon>
        <taxon>Phyllobacteriaceae</taxon>
        <taxon>Mesorhizobium</taxon>
    </lineage>
</organism>
<evidence type="ECO:0000256" key="1">
    <source>
        <dbReference type="ARBA" id="ARBA00008676"/>
    </source>
</evidence>
<feature type="binding site" evidence="5">
    <location>
        <position position="51"/>
    </location>
    <ligand>
        <name>Mg(2+)</name>
        <dbReference type="ChEBI" id="CHEBI:18420"/>
    </ligand>
</feature>
<sequence>MATKLPTTDIRIGPELIRRRKGGIPLVCLTAYTYPVARLLDPHVDLLLVGDSVAMVLHGHETTLGASLDMMIAHGQAVMRGSARACVVVDMPAGSYEVSAALAVASARRIVDETGCQAVKLEGGVDIAGQIAAIVAAGIPVMGHIGLLPQSVEKDGGYKIKGRTDETVAALMADARAVEKAGAFSVVIEGTIEAVAADITRRIAIPTIGIGASGDCDGQILVIDDMVGLTVDRVPKFVKEYADLRRVIAHAAERYAAEVRERTFPGPNHVFSGSKASSDSNDGDEP</sequence>
<dbReference type="Proteomes" id="UP001322481">
    <property type="component" value="Chromosome"/>
</dbReference>
<evidence type="ECO:0000256" key="6">
    <source>
        <dbReference type="SAM" id="MobiDB-lite"/>
    </source>
</evidence>
<dbReference type="NCBIfam" id="TIGR00222">
    <property type="entry name" value="panB"/>
    <property type="match status" value="1"/>
</dbReference>
<feature type="binding site" evidence="5">
    <location>
        <position position="120"/>
    </location>
    <ligand>
        <name>3-methyl-2-oxobutanoate</name>
        <dbReference type="ChEBI" id="CHEBI:11851"/>
    </ligand>
</feature>
<protein>
    <recommendedName>
        <fullName evidence="5">3-methyl-2-oxobutanoate hydroxymethyltransferase</fullName>
        <ecNumber evidence="5">2.1.2.11</ecNumber>
    </recommendedName>
    <alternativeName>
        <fullName evidence="5">Ketopantoate hydroxymethyltransferase</fullName>
        <shortName evidence="5">KPHMT</shortName>
    </alternativeName>
</protein>
<dbReference type="EC" id="2.1.2.11" evidence="5"/>
<keyword evidence="8" id="KW-1185">Reference proteome</keyword>
<comment type="similarity">
    <text evidence="1 5">Belongs to the PanB family.</text>
</comment>
<dbReference type="InterPro" id="IPR015813">
    <property type="entry name" value="Pyrv/PenolPyrv_kinase-like_dom"/>
</dbReference>
<evidence type="ECO:0000256" key="3">
    <source>
        <dbReference type="ARBA" id="ARBA00022655"/>
    </source>
</evidence>
<proteinExistence type="inferred from homology"/>
<evidence type="ECO:0000256" key="2">
    <source>
        <dbReference type="ARBA" id="ARBA00011424"/>
    </source>
</evidence>
<keyword evidence="4 5" id="KW-0808">Transferase</keyword>